<dbReference type="Proteomes" id="UP000195062">
    <property type="component" value="Unassembled WGS sequence"/>
</dbReference>
<dbReference type="EMBL" id="MDHH01000002">
    <property type="protein sequence ID" value="OUE02418.1"/>
    <property type="molecule type" value="Genomic_DNA"/>
</dbReference>
<gene>
    <name evidence="2" type="ORF">CMMCAS07_10400</name>
</gene>
<evidence type="ECO:0000313" key="3">
    <source>
        <dbReference type="Proteomes" id="UP000195062"/>
    </source>
</evidence>
<proteinExistence type="predicted"/>
<evidence type="ECO:0000256" key="1">
    <source>
        <dbReference type="SAM" id="MobiDB-lite"/>
    </source>
</evidence>
<accession>A0A251XGX5</accession>
<keyword evidence="3" id="KW-1185">Reference proteome</keyword>
<feature type="compositionally biased region" description="Low complexity" evidence="1">
    <location>
        <begin position="60"/>
        <end position="73"/>
    </location>
</feature>
<feature type="compositionally biased region" description="Polar residues" evidence="1">
    <location>
        <begin position="49"/>
        <end position="58"/>
    </location>
</feature>
<name>A0A251XGX5_CLAMM</name>
<feature type="region of interest" description="Disordered" evidence="1">
    <location>
        <begin position="1"/>
        <end position="77"/>
    </location>
</feature>
<protein>
    <submittedName>
        <fullName evidence="2">Uncharacterized protein</fullName>
    </submittedName>
</protein>
<reference evidence="2 3" key="1">
    <citation type="submission" date="2016-08" db="EMBL/GenBank/DDBJ databases">
        <title>Genome sequence of Clavibacter michiganensis subsp. michiganensis strain CASJ007.</title>
        <authorList>
            <person name="Thapa S.P."/>
            <person name="Coaker G."/>
        </authorList>
    </citation>
    <scope>NUCLEOTIDE SEQUENCE [LARGE SCALE GENOMIC DNA]</scope>
    <source>
        <strain evidence="2">CASJ007</strain>
    </source>
</reference>
<dbReference type="AlphaFoldDB" id="A0A251XGX5"/>
<feature type="compositionally biased region" description="Basic and acidic residues" evidence="1">
    <location>
        <begin position="1"/>
        <end position="19"/>
    </location>
</feature>
<organism evidence="2 3">
    <name type="scientific">Clavibacter michiganensis subsp. michiganensis</name>
    <dbReference type="NCBI Taxonomy" id="33013"/>
    <lineage>
        <taxon>Bacteria</taxon>
        <taxon>Bacillati</taxon>
        <taxon>Actinomycetota</taxon>
        <taxon>Actinomycetes</taxon>
        <taxon>Micrococcales</taxon>
        <taxon>Microbacteriaceae</taxon>
        <taxon>Clavibacter</taxon>
    </lineage>
</organism>
<evidence type="ECO:0000313" key="2">
    <source>
        <dbReference type="EMBL" id="OUE02418.1"/>
    </source>
</evidence>
<comment type="caution">
    <text evidence="2">The sequence shown here is derived from an EMBL/GenBank/DDBJ whole genome shotgun (WGS) entry which is preliminary data.</text>
</comment>
<sequence length="93" mass="9700">MSTTSEMERTPARVSRDTIHGGVGRDTSRPETTRVTNTSAPERPRMGAASSTRTSTPWTGALAASSASASAGSVNRAPVACAYSRAMPRMENA</sequence>